<dbReference type="AlphaFoldDB" id="A0A0C2X9N5"/>
<reference evidence="1 2" key="1">
    <citation type="submission" date="2014-04" db="EMBL/GenBank/DDBJ databases">
        <authorList>
            <consortium name="DOE Joint Genome Institute"/>
            <person name="Kuo A."/>
            <person name="Gay G."/>
            <person name="Dore J."/>
            <person name="Kohler A."/>
            <person name="Nagy L.G."/>
            <person name="Floudas D."/>
            <person name="Copeland A."/>
            <person name="Barry K.W."/>
            <person name="Cichocki N."/>
            <person name="Veneault-Fourrey C."/>
            <person name="LaButti K."/>
            <person name="Lindquist E.A."/>
            <person name="Lipzen A."/>
            <person name="Lundell T."/>
            <person name="Morin E."/>
            <person name="Murat C."/>
            <person name="Sun H."/>
            <person name="Tunlid A."/>
            <person name="Henrissat B."/>
            <person name="Grigoriev I.V."/>
            <person name="Hibbett D.S."/>
            <person name="Martin F."/>
            <person name="Nordberg H.P."/>
            <person name="Cantor M.N."/>
            <person name="Hua S.X."/>
        </authorList>
    </citation>
    <scope>NUCLEOTIDE SEQUENCE [LARGE SCALE GENOMIC DNA]</scope>
    <source>
        <strain evidence="2">h7</strain>
    </source>
</reference>
<dbReference type="HOGENOM" id="CLU_1307450_0_0_1"/>
<dbReference type="EMBL" id="KN831862">
    <property type="protein sequence ID" value="KIM34743.1"/>
    <property type="molecule type" value="Genomic_DNA"/>
</dbReference>
<reference evidence="2" key="2">
    <citation type="submission" date="2015-01" db="EMBL/GenBank/DDBJ databases">
        <title>Evolutionary Origins and Diversification of the Mycorrhizal Mutualists.</title>
        <authorList>
            <consortium name="DOE Joint Genome Institute"/>
            <consortium name="Mycorrhizal Genomics Consortium"/>
            <person name="Kohler A."/>
            <person name="Kuo A."/>
            <person name="Nagy L.G."/>
            <person name="Floudas D."/>
            <person name="Copeland A."/>
            <person name="Barry K.W."/>
            <person name="Cichocki N."/>
            <person name="Veneault-Fourrey C."/>
            <person name="LaButti K."/>
            <person name="Lindquist E.A."/>
            <person name="Lipzen A."/>
            <person name="Lundell T."/>
            <person name="Morin E."/>
            <person name="Murat C."/>
            <person name="Riley R."/>
            <person name="Ohm R."/>
            <person name="Sun H."/>
            <person name="Tunlid A."/>
            <person name="Henrissat B."/>
            <person name="Grigoriev I.V."/>
            <person name="Hibbett D.S."/>
            <person name="Martin F."/>
        </authorList>
    </citation>
    <scope>NUCLEOTIDE SEQUENCE [LARGE SCALE GENOMIC DNA]</scope>
    <source>
        <strain evidence="2">h7</strain>
    </source>
</reference>
<gene>
    <name evidence="1" type="ORF">M413DRAFT_80113</name>
</gene>
<evidence type="ECO:0000313" key="2">
    <source>
        <dbReference type="Proteomes" id="UP000053424"/>
    </source>
</evidence>
<organism evidence="1 2">
    <name type="scientific">Hebeloma cylindrosporum</name>
    <dbReference type="NCBI Taxonomy" id="76867"/>
    <lineage>
        <taxon>Eukaryota</taxon>
        <taxon>Fungi</taxon>
        <taxon>Dikarya</taxon>
        <taxon>Basidiomycota</taxon>
        <taxon>Agaricomycotina</taxon>
        <taxon>Agaricomycetes</taxon>
        <taxon>Agaricomycetidae</taxon>
        <taxon>Agaricales</taxon>
        <taxon>Agaricineae</taxon>
        <taxon>Hymenogastraceae</taxon>
        <taxon>Hebeloma</taxon>
    </lineage>
</organism>
<protein>
    <submittedName>
        <fullName evidence="1">Uncharacterized protein</fullName>
    </submittedName>
</protein>
<dbReference type="OrthoDB" id="2958239at2759"/>
<name>A0A0C2X9N5_HEBCY</name>
<dbReference type="STRING" id="686832.A0A0C2X9N5"/>
<proteinExistence type="predicted"/>
<accession>A0A0C2X9N5</accession>
<evidence type="ECO:0000313" key="1">
    <source>
        <dbReference type="EMBL" id="KIM34743.1"/>
    </source>
</evidence>
<dbReference type="Proteomes" id="UP000053424">
    <property type="component" value="Unassembled WGS sequence"/>
</dbReference>
<keyword evidence="2" id="KW-1185">Reference proteome</keyword>
<sequence length="263" mass="29692">MLDNVGTTEKIYDKYPDDLCSGRESPSPAVLQYRNSHSLVKQLITPPPRFKTPVVLWSNLRILTVAPHDKEALPYLQPILDAVCNTLEELYLTDLDRFESKQVLLAELMSLSNLSNLRVFAIFAIINSNKRRNAPCLAVIYDINTVLGTIPKANKITNLSFKFNIIGRRPFRECLEQDWVGMFDEIIRISGGKPLELELAMAVSTENLGVDQPGEGQLYTDITNKSASLLDHPQICAHFWNPTFWARGVGPLPRGQVRGRCRR</sequence>